<organism evidence="1">
    <name type="scientific">Riptortus pedestris</name>
    <name type="common">Bean bug</name>
    <dbReference type="NCBI Taxonomy" id="329032"/>
    <lineage>
        <taxon>Eukaryota</taxon>
        <taxon>Metazoa</taxon>
        <taxon>Ecdysozoa</taxon>
        <taxon>Arthropoda</taxon>
        <taxon>Hexapoda</taxon>
        <taxon>Insecta</taxon>
        <taxon>Pterygota</taxon>
        <taxon>Neoptera</taxon>
        <taxon>Paraneoptera</taxon>
        <taxon>Hemiptera</taxon>
        <taxon>Heteroptera</taxon>
        <taxon>Panheteroptera</taxon>
        <taxon>Pentatomomorpha</taxon>
        <taxon>Coreoidea</taxon>
        <taxon>Alydidae</taxon>
        <taxon>Riptortus</taxon>
    </lineage>
</organism>
<protein>
    <submittedName>
        <fullName evidence="1">Unkown protein</fullName>
    </submittedName>
</protein>
<proteinExistence type="evidence at transcript level"/>
<reference evidence="1" key="1">
    <citation type="journal article" date="2013" name="PLoS ONE">
        <title>Gene expression in gut symbiotic organ of stinkbug affected by extracellular bacterial symbiont.</title>
        <authorList>
            <person name="Futahashi R."/>
            <person name="Tanaka K."/>
            <person name="Tanahashi M."/>
            <person name="Nikoh N."/>
            <person name="Kikuchi Y."/>
            <person name="Lee B.L."/>
            <person name="Fukatsu T."/>
        </authorList>
    </citation>
    <scope>NUCLEOTIDE SEQUENCE</scope>
    <source>
        <tissue evidence="1">Midgut</tissue>
    </source>
</reference>
<sequence length="54" mass="6001">MSICYSLSSINQVESKKFLDTMPGLISSSADIEEEADSSSHYKVQLGTWPLWCS</sequence>
<accession>R4WN95</accession>
<dbReference type="AlphaFoldDB" id="R4WN95"/>
<dbReference type="EMBL" id="AK417076">
    <property type="protein sequence ID" value="BAN20291.1"/>
    <property type="molecule type" value="mRNA"/>
</dbReference>
<evidence type="ECO:0000313" key="1">
    <source>
        <dbReference type="EMBL" id="BAN20291.1"/>
    </source>
</evidence>
<name>R4WN95_RIPPE</name>